<evidence type="ECO:0000313" key="3">
    <source>
        <dbReference type="Proteomes" id="UP000784294"/>
    </source>
</evidence>
<feature type="region of interest" description="Disordered" evidence="1">
    <location>
        <begin position="102"/>
        <end position="129"/>
    </location>
</feature>
<evidence type="ECO:0000313" key="2">
    <source>
        <dbReference type="EMBL" id="VEL32709.1"/>
    </source>
</evidence>
<organism evidence="2 3">
    <name type="scientific">Protopolystoma xenopodis</name>
    <dbReference type="NCBI Taxonomy" id="117903"/>
    <lineage>
        <taxon>Eukaryota</taxon>
        <taxon>Metazoa</taxon>
        <taxon>Spiralia</taxon>
        <taxon>Lophotrochozoa</taxon>
        <taxon>Platyhelminthes</taxon>
        <taxon>Monogenea</taxon>
        <taxon>Polyopisthocotylea</taxon>
        <taxon>Polystomatidea</taxon>
        <taxon>Polystomatidae</taxon>
        <taxon>Protopolystoma</taxon>
    </lineage>
</organism>
<sequence length="129" mass="14148">MEWPKSCRIPAREHSVTPVYFVPGQLMTVAPAAWQTICLASIQAHFLLSQSSLQSSQKTLSLPACTAQSNHLLVPSSLITPFSGPLDQKKICSGDRQKSDILTSREWNGEGKSTRFEHGSPTPNIIRTS</sequence>
<gene>
    <name evidence="2" type="ORF">PXEA_LOCUS26149</name>
</gene>
<dbReference type="Proteomes" id="UP000784294">
    <property type="component" value="Unassembled WGS sequence"/>
</dbReference>
<feature type="compositionally biased region" description="Basic and acidic residues" evidence="1">
    <location>
        <begin position="107"/>
        <end position="118"/>
    </location>
</feature>
<dbReference type="EMBL" id="CAAALY010244537">
    <property type="protein sequence ID" value="VEL32709.1"/>
    <property type="molecule type" value="Genomic_DNA"/>
</dbReference>
<protein>
    <submittedName>
        <fullName evidence="2">Uncharacterized protein</fullName>
    </submittedName>
</protein>
<reference evidence="2" key="1">
    <citation type="submission" date="2018-11" db="EMBL/GenBank/DDBJ databases">
        <authorList>
            <consortium name="Pathogen Informatics"/>
        </authorList>
    </citation>
    <scope>NUCLEOTIDE SEQUENCE</scope>
</reference>
<dbReference type="AlphaFoldDB" id="A0A3S5BP24"/>
<evidence type="ECO:0000256" key="1">
    <source>
        <dbReference type="SAM" id="MobiDB-lite"/>
    </source>
</evidence>
<comment type="caution">
    <text evidence="2">The sequence shown here is derived from an EMBL/GenBank/DDBJ whole genome shotgun (WGS) entry which is preliminary data.</text>
</comment>
<accession>A0A3S5BP24</accession>
<name>A0A3S5BP24_9PLAT</name>
<proteinExistence type="predicted"/>
<keyword evidence="3" id="KW-1185">Reference proteome</keyword>